<accession>A0ABT4XG40</accession>
<evidence type="ECO:0000313" key="1">
    <source>
        <dbReference type="EMBL" id="MDA7087191.1"/>
    </source>
</evidence>
<dbReference type="Proteomes" id="UP001212042">
    <property type="component" value="Unassembled WGS sequence"/>
</dbReference>
<keyword evidence="2" id="KW-1185">Reference proteome</keyword>
<dbReference type="RefSeq" id="WP_271348077.1">
    <property type="nucleotide sequence ID" value="NZ_JAQJZJ010000005.1"/>
</dbReference>
<protein>
    <submittedName>
        <fullName evidence="1">Uncharacterized protein</fullName>
    </submittedName>
</protein>
<reference evidence="1 2" key="1">
    <citation type="submission" date="2023-01" db="EMBL/GenBank/DDBJ databases">
        <title>Pseudomonas SA3-5T sp. nov., isolated from tidal flat sediment.</title>
        <authorList>
            <person name="Kim H.S."/>
            <person name="Kim J.-S."/>
            <person name="Suh M.K."/>
            <person name="Eom M.K."/>
            <person name="Lee J.-S."/>
        </authorList>
    </citation>
    <scope>NUCLEOTIDE SEQUENCE [LARGE SCALE GENOMIC DNA]</scope>
    <source>
        <strain evidence="1 2">SA3-5</strain>
    </source>
</reference>
<organism evidence="1 2">
    <name type="scientific">Pseudomonas aestuarii</name>
    <dbReference type="NCBI Taxonomy" id="3018340"/>
    <lineage>
        <taxon>Bacteria</taxon>
        <taxon>Pseudomonadati</taxon>
        <taxon>Pseudomonadota</taxon>
        <taxon>Gammaproteobacteria</taxon>
        <taxon>Pseudomonadales</taxon>
        <taxon>Pseudomonadaceae</taxon>
        <taxon>Pseudomonas</taxon>
    </lineage>
</organism>
<name>A0ABT4XG40_9PSED</name>
<evidence type="ECO:0000313" key="2">
    <source>
        <dbReference type="Proteomes" id="UP001212042"/>
    </source>
</evidence>
<dbReference type="EMBL" id="JAQJZJ010000005">
    <property type="protein sequence ID" value="MDA7087191.1"/>
    <property type="molecule type" value="Genomic_DNA"/>
</dbReference>
<sequence>MKPGSSRRLQLFSLDIEIRERGGRYAIALEAGGQATTPRNAPTAEPAVFSVSR</sequence>
<proteinExistence type="predicted"/>
<gene>
    <name evidence="1" type="ORF">PH586_12430</name>
</gene>
<comment type="caution">
    <text evidence="1">The sequence shown here is derived from an EMBL/GenBank/DDBJ whole genome shotgun (WGS) entry which is preliminary data.</text>
</comment>